<dbReference type="RefSeq" id="WP_193636622.1">
    <property type="nucleotide sequence ID" value="NZ_JADCSA010000001.1"/>
</dbReference>
<dbReference type="Pfam" id="PF22742">
    <property type="entry name" value="PspAB"/>
    <property type="match status" value="1"/>
</dbReference>
<proteinExistence type="predicted"/>
<gene>
    <name evidence="1" type="ORF">IEQ44_01425</name>
</gene>
<protein>
    <submittedName>
        <fullName evidence="1">Uncharacterized protein</fullName>
    </submittedName>
</protein>
<comment type="caution">
    <text evidence="1">The sequence shown here is derived from an EMBL/GenBank/DDBJ whole genome shotgun (WGS) entry which is preliminary data.</text>
</comment>
<reference evidence="1 2" key="1">
    <citation type="submission" date="2020-10" db="EMBL/GenBank/DDBJ databases">
        <title>Nocardioides sp. isolated from sludge.</title>
        <authorList>
            <person name="Zhang X."/>
        </authorList>
    </citation>
    <scope>NUCLEOTIDE SEQUENCE [LARGE SCALE GENOMIC DNA]</scope>
    <source>
        <strain evidence="1 2">Y6</strain>
    </source>
</reference>
<name>A0ABR9RP81_9ACTN</name>
<accession>A0ABR9RP81</accession>
<dbReference type="Proteomes" id="UP000756387">
    <property type="component" value="Unassembled WGS sequence"/>
</dbReference>
<sequence length="191" mass="20515">MGLFDALLGRSQPKRPDLDSLFSVPGAALTLRSALGMEPTGTGTVCFRAASGPAFARVAEDVRALVGDGADAPDVVTTQDDFGYTWFEVRGVADDLSGLCTQLHAVNSTLESQGFATGLLCTTISFRASDGRPVALVYLYKQGTFYPFAPVPGVRSRDNVLELQVRDQLSGELVMEKDLQRWLALWDAPGL</sequence>
<keyword evidence="2" id="KW-1185">Reference proteome</keyword>
<dbReference type="EMBL" id="JADCSA010000001">
    <property type="protein sequence ID" value="MBE7323313.1"/>
    <property type="molecule type" value="Genomic_DNA"/>
</dbReference>
<dbReference type="InterPro" id="IPR054383">
    <property type="entry name" value="PspAB-like"/>
</dbReference>
<evidence type="ECO:0000313" key="1">
    <source>
        <dbReference type="EMBL" id="MBE7323313.1"/>
    </source>
</evidence>
<evidence type="ECO:0000313" key="2">
    <source>
        <dbReference type="Proteomes" id="UP000756387"/>
    </source>
</evidence>
<organism evidence="1 2">
    <name type="scientific">Nocardioides malaquae</name>
    <dbReference type="NCBI Taxonomy" id="2773426"/>
    <lineage>
        <taxon>Bacteria</taxon>
        <taxon>Bacillati</taxon>
        <taxon>Actinomycetota</taxon>
        <taxon>Actinomycetes</taxon>
        <taxon>Propionibacteriales</taxon>
        <taxon>Nocardioidaceae</taxon>
        <taxon>Nocardioides</taxon>
    </lineage>
</organism>